<reference evidence="3" key="1">
    <citation type="submission" date="2022-11" db="EMBL/GenBank/DDBJ databases">
        <title>Centuries of genome instability and evolution in soft-shell clam transmissible cancer (bioRxiv).</title>
        <authorList>
            <person name="Hart S.F.M."/>
            <person name="Yonemitsu M.A."/>
            <person name="Giersch R.M."/>
            <person name="Beal B.F."/>
            <person name="Arriagada G."/>
            <person name="Davis B.W."/>
            <person name="Ostrander E.A."/>
            <person name="Goff S.P."/>
            <person name="Metzger M.J."/>
        </authorList>
    </citation>
    <scope>NUCLEOTIDE SEQUENCE</scope>
    <source>
        <strain evidence="3">MELC-2E11</strain>
        <tissue evidence="3">Siphon/mantle</tissue>
    </source>
</reference>
<dbReference type="Proteomes" id="UP001164746">
    <property type="component" value="Chromosome 3"/>
</dbReference>
<evidence type="ECO:0000313" key="3">
    <source>
        <dbReference type="EMBL" id="WAQ99472.1"/>
    </source>
</evidence>
<feature type="compositionally biased region" description="Basic and acidic residues" evidence="2">
    <location>
        <begin position="1"/>
        <end position="14"/>
    </location>
</feature>
<feature type="coiled-coil region" evidence="1">
    <location>
        <begin position="123"/>
        <end position="175"/>
    </location>
</feature>
<feature type="region of interest" description="Disordered" evidence="2">
    <location>
        <begin position="257"/>
        <end position="277"/>
    </location>
</feature>
<proteinExistence type="predicted"/>
<feature type="region of interest" description="Disordered" evidence="2">
    <location>
        <begin position="1"/>
        <end position="21"/>
    </location>
</feature>
<accession>A0ABY7DP54</accession>
<organism evidence="3 4">
    <name type="scientific">Mya arenaria</name>
    <name type="common">Soft-shell clam</name>
    <dbReference type="NCBI Taxonomy" id="6604"/>
    <lineage>
        <taxon>Eukaryota</taxon>
        <taxon>Metazoa</taxon>
        <taxon>Spiralia</taxon>
        <taxon>Lophotrochozoa</taxon>
        <taxon>Mollusca</taxon>
        <taxon>Bivalvia</taxon>
        <taxon>Autobranchia</taxon>
        <taxon>Heteroconchia</taxon>
        <taxon>Euheterodonta</taxon>
        <taxon>Imparidentia</taxon>
        <taxon>Neoheterodontei</taxon>
        <taxon>Myida</taxon>
        <taxon>Myoidea</taxon>
        <taxon>Myidae</taxon>
        <taxon>Mya</taxon>
    </lineage>
</organism>
<gene>
    <name evidence="3" type="ORF">MAR_023845</name>
</gene>
<evidence type="ECO:0000256" key="1">
    <source>
        <dbReference type="SAM" id="Coils"/>
    </source>
</evidence>
<keyword evidence="1" id="KW-0175">Coiled coil</keyword>
<protein>
    <submittedName>
        <fullName evidence="3">Uncharacterized protein</fullName>
    </submittedName>
</protein>
<dbReference type="EMBL" id="CP111014">
    <property type="protein sequence ID" value="WAQ99472.1"/>
    <property type="molecule type" value="Genomic_DNA"/>
</dbReference>
<sequence length="277" mass="32110">MAEVAAEKLNRDSNRSSPYQYFDTMPTEEVLDQLELETKEWKEYLTKLRSLEKIDGRTKFELFRKIDQTSVSFSKMIPPAVQSKIGSREATAQEPAPVIDTTVPASEHLELRPASPIVVDEEKLDLQEDLQENAKKINEQNKTLEDKVKELEYAIETQKNEEHVLTEQISKLKQELDTTKYSMQENAYEFCEMKATLVLKDTERAMNLLLEVEYPQDEKTVPVMATMPKKRLAKELAQYMRQNSSLEDYKLQQKWQAKRTSFSDPNTDDSTAVDQKT</sequence>
<evidence type="ECO:0000256" key="2">
    <source>
        <dbReference type="SAM" id="MobiDB-lite"/>
    </source>
</evidence>
<evidence type="ECO:0000313" key="4">
    <source>
        <dbReference type="Proteomes" id="UP001164746"/>
    </source>
</evidence>
<name>A0ABY7DP54_MYAAR</name>
<keyword evidence="4" id="KW-1185">Reference proteome</keyword>